<evidence type="ECO:0000256" key="2">
    <source>
        <dbReference type="ARBA" id="ARBA00022448"/>
    </source>
</evidence>
<evidence type="ECO:0000256" key="1">
    <source>
        <dbReference type="ARBA" id="ARBA00004141"/>
    </source>
</evidence>
<dbReference type="Gene3D" id="2.60.120.10">
    <property type="entry name" value="Jelly Rolls"/>
    <property type="match status" value="1"/>
</dbReference>
<sequence>MEENTEPLIKNKKRKDYDENCEACKVQKFKESNNGIPFKLLLYVWIVTLSAALPISSLFPFLYFMVRDFHIAKREEDISSYAGYVGASFMCGRAFTSLLWGFISDKYGRKPVIIFGTITVVVFNALFGLSVNYWMAISTRFLLGSLCGMLGPLRAYSSEICRREYQALGMSVVSFIIILVLVSTYLISTSWGIGLVIGPAVGGFLAQPAEKYPHIFSKESLFGRFPYFLPCLVISAFALVAFFFSYRLPETLHIHREENVKWLEENTHEPIHSEKIELPELESSASQRSLLKNWPLISSIIVYCIFQLHDMAYSEIFSLWAVSPKNLGGLNFTTTIVGEVLAITGFGLVVFQLFVYTWVESLLGPVMVARIGAVISIPLLSSYPFIARLSGPLLFLALNSASMLKNVLYISIMTGLLVLQNRAVSQEQRGAANGISMTAMSENIMVKQQLEALLHENTILKRAVSIQHERQKAVEEMGQELHQLKQLVSQYQEQVRTLEFKNLEIDVKEMANPRRTSYSSNQLPISDPIPQFQFQTHQSAATLLNSLKIFLKKPHAFPFLLSIFLLLTWVSLRFQHRYSNPAFQRSSYAGDAKNGGFFKDSNSNLVKFPSFSSLVMRDKRGWLINPVSLALDSGIQGGALYCASIHVGEIRPGSLRGNHRHHTCNETFVIWGAKTVFRLENKSLASGFSEITIGPEEVAVAASPSGTAHALMNIDTKKITFFLGCQDSVINYNASTTDSNVWKDL</sequence>
<dbReference type="PANTHER" id="PTHR23504">
    <property type="entry name" value="MAJOR FACILITATOR SUPERFAMILY DOMAIN-CONTAINING PROTEIN 10"/>
    <property type="match status" value="1"/>
</dbReference>
<proteinExistence type="inferred from homology"/>
<dbReference type="AlphaFoldDB" id="A0A5A7P733"/>
<dbReference type="GO" id="GO:0022857">
    <property type="term" value="F:transmembrane transporter activity"/>
    <property type="evidence" value="ECO:0007669"/>
    <property type="project" value="InterPro"/>
</dbReference>
<dbReference type="InterPro" id="IPR036259">
    <property type="entry name" value="MFS_trans_sf"/>
</dbReference>
<evidence type="ECO:0000256" key="4">
    <source>
        <dbReference type="ARBA" id="ARBA00022989"/>
    </source>
</evidence>
<evidence type="ECO:0000256" key="7">
    <source>
        <dbReference type="SAM" id="Coils"/>
    </source>
</evidence>
<keyword evidence="5 8" id="KW-0472">Membrane</keyword>
<dbReference type="PANTHER" id="PTHR23504:SF15">
    <property type="entry name" value="MAJOR FACILITATOR SUPERFAMILY (MFS) PROFILE DOMAIN-CONTAINING PROTEIN"/>
    <property type="match status" value="1"/>
</dbReference>
<evidence type="ECO:0000313" key="10">
    <source>
        <dbReference type="EMBL" id="GER28471.1"/>
    </source>
</evidence>
<feature type="transmembrane region" description="Helical" evidence="8">
    <location>
        <begin position="393"/>
        <end position="419"/>
    </location>
</feature>
<feature type="transmembrane region" description="Helical" evidence="8">
    <location>
        <begin position="40"/>
        <end position="66"/>
    </location>
</feature>
<feature type="transmembrane region" description="Helical" evidence="8">
    <location>
        <begin position="294"/>
        <end position="312"/>
    </location>
</feature>
<evidence type="ECO:0000256" key="3">
    <source>
        <dbReference type="ARBA" id="ARBA00022692"/>
    </source>
</evidence>
<dbReference type="CDD" id="cd17330">
    <property type="entry name" value="MFS_SLC46_TetA_like"/>
    <property type="match status" value="1"/>
</dbReference>
<comment type="caution">
    <text evidence="10">The sequence shown here is derived from an EMBL/GenBank/DDBJ whole genome shotgun (WGS) entry which is preliminary data.</text>
</comment>
<keyword evidence="7" id="KW-0175">Coiled coil</keyword>
<dbReference type="Gene3D" id="1.20.1250.20">
    <property type="entry name" value="MFS general substrate transporter like domains"/>
    <property type="match status" value="1"/>
</dbReference>
<dbReference type="InterPro" id="IPR020846">
    <property type="entry name" value="MFS_dom"/>
</dbReference>
<reference evidence="11" key="1">
    <citation type="journal article" date="2019" name="Curr. Biol.">
        <title>Genome Sequence of Striga asiatica Provides Insight into the Evolution of Plant Parasitism.</title>
        <authorList>
            <person name="Yoshida S."/>
            <person name="Kim S."/>
            <person name="Wafula E.K."/>
            <person name="Tanskanen J."/>
            <person name="Kim Y.M."/>
            <person name="Honaas L."/>
            <person name="Yang Z."/>
            <person name="Spallek T."/>
            <person name="Conn C.E."/>
            <person name="Ichihashi Y."/>
            <person name="Cheong K."/>
            <person name="Cui S."/>
            <person name="Der J.P."/>
            <person name="Gundlach H."/>
            <person name="Jiao Y."/>
            <person name="Hori C."/>
            <person name="Ishida J.K."/>
            <person name="Kasahara H."/>
            <person name="Kiba T."/>
            <person name="Kim M.S."/>
            <person name="Koo N."/>
            <person name="Laohavisit A."/>
            <person name="Lee Y.H."/>
            <person name="Lumba S."/>
            <person name="McCourt P."/>
            <person name="Mortimer J.C."/>
            <person name="Mutuku J.M."/>
            <person name="Nomura T."/>
            <person name="Sasaki-Sekimoto Y."/>
            <person name="Seto Y."/>
            <person name="Wang Y."/>
            <person name="Wakatake T."/>
            <person name="Sakakibara H."/>
            <person name="Demura T."/>
            <person name="Yamaguchi S."/>
            <person name="Yoneyama K."/>
            <person name="Manabe R.I."/>
            <person name="Nelson D.C."/>
            <person name="Schulman A.H."/>
            <person name="Timko M.P."/>
            <person name="dePamphilis C.W."/>
            <person name="Choi D."/>
            <person name="Shirasu K."/>
        </authorList>
    </citation>
    <scope>NUCLEOTIDE SEQUENCE [LARGE SCALE GENOMIC DNA]</scope>
    <source>
        <strain evidence="11">cv. UVA1</strain>
    </source>
</reference>
<dbReference type="OrthoDB" id="10262656at2759"/>
<feature type="transmembrane region" description="Helical" evidence="8">
    <location>
        <begin position="556"/>
        <end position="574"/>
    </location>
</feature>
<organism evidence="10 11">
    <name type="scientific">Striga asiatica</name>
    <name type="common">Asiatic witchweed</name>
    <name type="synonym">Buchnera asiatica</name>
    <dbReference type="NCBI Taxonomy" id="4170"/>
    <lineage>
        <taxon>Eukaryota</taxon>
        <taxon>Viridiplantae</taxon>
        <taxon>Streptophyta</taxon>
        <taxon>Embryophyta</taxon>
        <taxon>Tracheophyta</taxon>
        <taxon>Spermatophyta</taxon>
        <taxon>Magnoliopsida</taxon>
        <taxon>eudicotyledons</taxon>
        <taxon>Gunneridae</taxon>
        <taxon>Pentapetalae</taxon>
        <taxon>asterids</taxon>
        <taxon>lamiids</taxon>
        <taxon>Lamiales</taxon>
        <taxon>Orobanchaceae</taxon>
        <taxon>Buchnereae</taxon>
        <taxon>Striga</taxon>
    </lineage>
</organism>
<keyword evidence="3 8" id="KW-0812">Transmembrane</keyword>
<accession>A0A5A7P733</accession>
<feature type="transmembrane region" description="Helical" evidence="8">
    <location>
        <begin position="112"/>
        <end position="131"/>
    </location>
</feature>
<dbReference type="PROSITE" id="PS50850">
    <property type="entry name" value="MFS"/>
    <property type="match status" value="1"/>
</dbReference>
<evidence type="ECO:0000313" key="11">
    <source>
        <dbReference type="Proteomes" id="UP000325081"/>
    </source>
</evidence>
<evidence type="ECO:0000259" key="9">
    <source>
        <dbReference type="PROSITE" id="PS50850"/>
    </source>
</evidence>
<comment type="subcellular location">
    <subcellularLocation>
        <location evidence="1">Membrane</location>
        <topology evidence="1">Multi-pass membrane protein</topology>
    </subcellularLocation>
</comment>
<dbReference type="InterPro" id="IPR011701">
    <property type="entry name" value="MFS"/>
</dbReference>
<protein>
    <submittedName>
        <fullName evidence="10">Zinc induced facilitator-like 1</fullName>
    </submittedName>
</protein>
<feature type="transmembrane region" description="Helical" evidence="8">
    <location>
        <begin position="227"/>
        <end position="246"/>
    </location>
</feature>
<keyword evidence="4 8" id="KW-1133">Transmembrane helix</keyword>
<feature type="transmembrane region" description="Helical" evidence="8">
    <location>
        <begin position="367"/>
        <end position="387"/>
    </location>
</feature>
<dbReference type="InterPro" id="IPR011051">
    <property type="entry name" value="RmlC_Cupin_sf"/>
</dbReference>
<feature type="transmembrane region" description="Helical" evidence="8">
    <location>
        <begin position="168"/>
        <end position="187"/>
    </location>
</feature>
<name>A0A5A7P733_STRAF</name>
<feature type="transmembrane region" description="Helical" evidence="8">
    <location>
        <begin position="332"/>
        <end position="355"/>
    </location>
</feature>
<comment type="similarity">
    <text evidence="6">Belongs to the major facilitator superfamily. Phosphate:H(+) symporter (TC 2.A.1.9) family.</text>
</comment>
<dbReference type="Pfam" id="PF07690">
    <property type="entry name" value="MFS_1"/>
    <property type="match status" value="1"/>
</dbReference>
<gene>
    <name evidence="10" type="ORF">STAS_04267</name>
</gene>
<feature type="coiled-coil region" evidence="7">
    <location>
        <begin position="474"/>
        <end position="501"/>
    </location>
</feature>
<evidence type="ECO:0000256" key="6">
    <source>
        <dbReference type="ARBA" id="ARBA00044504"/>
    </source>
</evidence>
<keyword evidence="11" id="KW-1185">Reference proteome</keyword>
<feature type="transmembrane region" description="Helical" evidence="8">
    <location>
        <begin position="78"/>
        <end position="100"/>
    </location>
</feature>
<dbReference type="Proteomes" id="UP000325081">
    <property type="component" value="Unassembled WGS sequence"/>
</dbReference>
<dbReference type="GO" id="GO:0016020">
    <property type="term" value="C:membrane"/>
    <property type="evidence" value="ECO:0007669"/>
    <property type="project" value="UniProtKB-SubCell"/>
</dbReference>
<feature type="domain" description="Major facilitator superfamily (MFS) profile" evidence="9">
    <location>
        <begin position="40"/>
        <end position="579"/>
    </location>
</feature>
<dbReference type="SUPFAM" id="SSF103473">
    <property type="entry name" value="MFS general substrate transporter"/>
    <property type="match status" value="1"/>
</dbReference>
<dbReference type="InterPro" id="IPR014710">
    <property type="entry name" value="RmlC-like_jellyroll"/>
</dbReference>
<keyword evidence="2" id="KW-0813">Transport</keyword>
<dbReference type="EMBL" id="BKCP01002558">
    <property type="protein sequence ID" value="GER28471.1"/>
    <property type="molecule type" value="Genomic_DNA"/>
</dbReference>
<evidence type="ECO:0000256" key="8">
    <source>
        <dbReference type="SAM" id="Phobius"/>
    </source>
</evidence>
<dbReference type="SUPFAM" id="SSF51182">
    <property type="entry name" value="RmlC-like cupins"/>
    <property type="match status" value="1"/>
</dbReference>
<evidence type="ECO:0000256" key="5">
    <source>
        <dbReference type="ARBA" id="ARBA00023136"/>
    </source>
</evidence>